<dbReference type="Proteomes" id="UP000010467">
    <property type="component" value="Chromosome"/>
</dbReference>
<protein>
    <submittedName>
        <fullName evidence="2">Uncharacterized protein</fullName>
    </submittedName>
</protein>
<keyword evidence="1" id="KW-0812">Transmembrane</keyword>
<gene>
    <name evidence="2" type="ordered locus">Deipe_0426</name>
</gene>
<dbReference type="AlphaFoldDB" id="K9ZXV4"/>
<proteinExistence type="predicted"/>
<dbReference type="EMBL" id="CP003382">
    <property type="protein sequence ID" value="AFZ66024.1"/>
    <property type="molecule type" value="Genomic_DNA"/>
</dbReference>
<evidence type="ECO:0000313" key="3">
    <source>
        <dbReference type="Proteomes" id="UP000010467"/>
    </source>
</evidence>
<name>K9ZXV4_DEIPD</name>
<feature type="transmembrane region" description="Helical" evidence="1">
    <location>
        <begin position="20"/>
        <end position="38"/>
    </location>
</feature>
<evidence type="ECO:0000256" key="1">
    <source>
        <dbReference type="SAM" id="Phobius"/>
    </source>
</evidence>
<organism evidence="2 3">
    <name type="scientific">Deinococcus peraridilitoris (strain DSM 19664 / LMG 22246 / CIP 109416 / KR-200)</name>
    <dbReference type="NCBI Taxonomy" id="937777"/>
    <lineage>
        <taxon>Bacteria</taxon>
        <taxon>Thermotogati</taxon>
        <taxon>Deinococcota</taxon>
        <taxon>Deinococci</taxon>
        <taxon>Deinococcales</taxon>
        <taxon>Deinococcaceae</taxon>
        <taxon>Deinococcus</taxon>
    </lineage>
</organism>
<keyword evidence="1" id="KW-1133">Transmembrane helix</keyword>
<evidence type="ECO:0000313" key="2">
    <source>
        <dbReference type="EMBL" id="AFZ66024.1"/>
    </source>
</evidence>
<accession>K9ZXV4</accession>
<keyword evidence="1" id="KW-0472">Membrane</keyword>
<dbReference type="PATRIC" id="fig|937777.3.peg.435"/>
<sequence>MTTRGIDETADRWQRARKGVRARLLLLTLLGGGAVIWANDFTERTTTQQMEQELRRDGLRG</sequence>
<dbReference type="RefSeq" id="WP_015234334.1">
    <property type="nucleotide sequence ID" value="NC_019793.1"/>
</dbReference>
<dbReference type="KEGG" id="dpd:Deipe_0426"/>
<keyword evidence="3" id="KW-1185">Reference proteome</keyword>
<reference evidence="3" key="1">
    <citation type="submission" date="2012-03" db="EMBL/GenBank/DDBJ databases">
        <title>Complete sequence of chromosome of Deinococcus peraridilitoris DSM 19664.</title>
        <authorList>
            <person name="Lucas S."/>
            <person name="Copeland A."/>
            <person name="Lapidus A."/>
            <person name="Glavina del Rio T."/>
            <person name="Dalin E."/>
            <person name="Tice H."/>
            <person name="Bruce D."/>
            <person name="Goodwin L."/>
            <person name="Pitluck S."/>
            <person name="Peters L."/>
            <person name="Mikhailova N."/>
            <person name="Lu M."/>
            <person name="Kyrpides N."/>
            <person name="Mavromatis K."/>
            <person name="Ivanova N."/>
            <person name="Brettin T."/>
            <person name="Detter J.C."/>
            <person name="Han C."/>
            <person name="Larimer F."/>
            <person name="Land M."/>
            <person name="Hauser L."/>
            <person name="Markowitz V."/>
            <person name="Cheng J.-F."/>
            <person name="Hugenholtz P."/>
            <person name="Woyke T."/>
            <person name="Wu D."/>
            <person name="Pukall R."/>
            <person name="Steenblock K."/>
            <person name="Brambilla E."/>
            <person name="Klenk H.-P."/>
            <person name="Eisen J.A."/>
        </authorList>
    </citation>
    <scope>NUCLEOTIDE SEQUENCE [LARGE SCALE GENOMIC DNA]</scope>
    <source>
        <strain evidence="3">DSM 19664 / LMG 22246 / CIP 109416 / KR-200</strain>
    </source>
</reference>
<dbReference type="HOGENOM" id="CLU_2914854_0_0_0"/>